<keyword evidence="1" id="KW-1133">Transmembrane helix</keyword>
<organism evidence="2 3">
    <name type="scientific">Trichinella nativa</name>
    <dbReference type="NCBI Taxonomy" id="6335"/>
    <lineage>
        <taxon>Eukaryota</taxon>
        <taxon>Metazoa</taxon>
        <taxon>Ecdysozoa</taxon>
        <taxon>Nematoda</taxon>
        <taxon>Enoplea</taxon>
        <taxon>Dorylaimia</taxon>
        <taxon>Trichinellida</taxon>
        <taxon>Trichinellidae</taxon>
        <taxon>Trichinella</taxon>
    </lineage>
</organism>
<dbReference type="Proteomes" id="UP000054721">
    <property type="component" value="Unassembled WGS sequence"/>
</dbReference>
<evidence type="ECO:0000313" key="2">
    <source>
        <dbReference type="EMBL" id="KRZ47193.1"/>
    </source>
</evidence>
<evidence type="ECO:0000313" key="3">
    <source>
        <dbReference type="Proteomes" id="UP000054721"/>
    </source>
</evidence>
<comment type="caution">
    <text evidence="2">The sequence shown here is derived from an EMBL/GenBank/DDBJ whole genome shotgun (WGS) entry which is preliminary data.</text>
</comment>
<evidence type="ECO:0000256" key="1">
    <source>
        <dbReference type="SAM" id="Phobius"/>
    </source>
</evidence>
<sequence>MNKGAVNMVEQVLCGRKKHPLGITIVIYIVVVKVYIPSSNEDCFPGFISLPA</sequence>
<gene>
    <name evidence="2" type="ORF">T02_4779</name>
</gene>
<reference evidence="2 3" key="1">
    <citation type="submission" date="2015-05" db="EMBL/GenBank/DDBJ databases">
        <title>Evolution of Trichinella species and genotypes.</title>
        <authorList>
            <person name="Korhonen P.K."/>
            <person name="Edoardo P."/>
            <person name="Giuseppe L.R."/>
            <person name="Gasser R.B."/>
        </authorList>
    </citation>
    <scope>NUCLEOTIDE SEQUENCE [LARGE SCALE GENOMIC DNA]</scope>
    <source>
        <strain evidence="2">ISS10</strain>
    </source>
</reference>
<dbReference type="EMBL" id="JYDW01001198">
    <property type="protein sequence ID" value="KRZ47193.1"/>
    <property type="molecule type" value="Genomic_DNA"/>
</dbReference>
<keyword evidence="1" id="KW-0472">Membrane</keyword>
<accession>A0A0V1KIS8</accession>
<name>A0A0V1KIS8_9BILA</name>
<protein>
    <submittedName>
        <fullName evidence="2">Uncharacterized protein</fullName>
    </submittedName>
</protein>
<feature type="transmembrane region" description="Helical" evidence="1">
    <location>
        <begin position="20"/>
        <end position="36"/>
    </location>
</feature>
<keyword evidence="1" id="KW-0812">Transmembrane</keyword>
<keyword evidence="3" id="KW-1185">Reference proteome</keyword>
<proteinExistence type="predicted"/>
<dbReference type="AlphaFoldDB" id="A0A0V1KIS8"/>